<evidence type="ECO:0000313" key="2">
    <source>
        <dbReference type="Proteomes" id="UP000591131"/>
    </source>
</evidence>
<organism evidence="1 2">
    <name type="scientific">Perkinsus chesapeaki</name>
    <name type="common">Clam parasite</name>
    <name type="synonym">Perkinsus andrewsi</name>
    <dbReference type="NCBI Taxonomy" id="330153"/>
    <lineage>
        <taxon>Eukaryota</taxon>
        <taxon>Sar</taxon>
        <taxon>Alveolata</taxon>
        <taxon>Perkinsozoa</taxon>
        <taxon>Perkinsea</taxon>
        <taxon>Perkinsida</taxon>
        <taxon>Perkinsidae</taxon>
        <taxon>Perkinsus</taxon>
    </lineage>
</organism>
<proteinExistence type="predicted"/>
<dbReference type="AlphaFoldDB" id="A0A7J6LGG6"/>
<dbReference type="EMBL" id="JAAPAO010000496">
    <property type="protein sequence ID" value="KAF4658377.1"/>
    <property type="molecule type" value="Genomic_DNA"/>
</dbReference>
<dbReference type="GO" id="GO:0019005">
    <property type="term" value="C:SCF ubiquitin ligase complex"/>
    <property type="evidence" value="ECO:0007669"/>
    <property type="project" value="TreeGrafter"/>
</dbReference>
<dbReference type="Proteomes" id="UP000591131">
    <property type="component" value="Unassembled WGS sequence"/>
</dbReference>
<dbReference type="InterPro" id="IPR032675">
    <property type="entry name" value="LRR_dom_sf"/>
</dbReference>
<accession>A0A7J6LGG6</accession>
<dbReference type="SUPFAM" id="SSF52047">
    <property type="entry name" value="RNI-like"/>
    <property type="match status" value="1"/>
</dbReference>
<reference evidence="1 2" key="1">
    <citation type="submission" date="2020-04" db="EMBL/GenBank/DDBJ databases">
        <title>Perkinsus chesapeaki whole genome sequence.</title>
        <authorList>
            <person name="Bogema D.R."/>
        </authorList>
    </citation>
    <scope>NUCLEOTIDE SEQUENCE [LARGE SCALE GENOMIC DNA]</scope>
    <source>
        <strain evidence="1">ATCC PRA-425</strain>
    </source>
</reference>
<dbReference type="OrthoDB" id="425080at2759"/>
<comment type="caution">
    <text evidence="1">The sequence shown here is derived from an EMBL/GenBank/DDBJ whole genome shotgun (WGS) entry which is preliminary data.</text>
</comment>
<dbReference type="Gene3D" id="3.80.10.10">
    <property type="entry name" value="Ribonuclease Inhibitor"/>
    <property type="match status" value="1"/>
</dbReference>
<name>A0A7J6LGG6_PERCH</name>
<evidence type="ECO:0000313" key="1">
    <source>
        <dbReference type="EMBL" id="KAF4658377.1"/>
    </source>
</evidence>
<dbReference type="PANTHER" id="PTHR13318">
    <property type="entry name" value="PARTNER OF PAIRED, ISOFORM B-RELATED"/>
    <property type="match status" value="1"/>
</dbReference>
<gene>
    <name evidence="1" type="ORF">FOL47_008000</name>
</gene>
<protein>
    <submittedName>
        <fullName evidence="1">Uncharacterized protein</fullName>
    </submittedName>
</protein>
<sequence>MSVHYKREGLCLRDLIDHTSPLAIYEYLEPRDILSLLQCSSSFNHWLLDHHGRLVLPSLRISNKLPITSAIVNLNIVRRVSTVPRLCNQERLLGLFGPLGPSVRSLNLDHLALKGLTVSGLAYVLSCCPSLESLRLAGISFPLEDGTFEELSRSIRQLSTLKELVVSGCGHQVNLKSILTKAPNLKCLDITGCAPVPSLSALQSLEHLNYHISGTATNEEYLEPIKKVLPNLKSLSLDASRITSPTVLERLATHDVACPTLPLESLELKATSVTLSQEDFGPALGRLVSGLACLKSLSFNWAFVVPGISSLDSMLDNMGQLAGVKELSIDCQSTTTRLLEFITRFTALERLSITGPITSLSLEQRSVAGGWRSHVKSLTIVDTSPSTLLCPDNLEPLLRLCPFVETLKLSRGCGVTPNDVTAVSRVCRETLHSLRTVEIRKAKLGMPSSGPMLVDSIVGLMPPSVQSVTLFYTDISVPGYRSVKGLQGRGPNVQSKNDGCDSPRFAEVSRGSAGTRGRSATMSANIDGVEALNVSLGRSVEFVISLVDEPTPGTVEGSILYGQLRRIDDVVQS</sequence>
<dbReference type="GO" id="GO:0031146">
    <property type="term" value="P:SCF-dependent proteasomal ubiquitin-dependent protein catabolic process"/>
    <property type="evidence" value="ECO:0007669"/>
    <property type="project" value="TreeGrafter"/>
</dbReference>
<keyword evidence="2" id="KW-1185">Reference proteome</keyword>